<dbReference type="InterPro" id="IPR001296">
    <property type="entry name" value="Glyco_trans_1"/>
</dbReference>
<protein>
    <submittedName>
        <fullName evidence="3">Glycosyltransferase EpsF</fullName>
        <ecNumber evidence="3">2.4.-.-</ecNumber>
    </submittedName>
</protein>
<dbReference type="PANTHER" id="PTHR45947">
    <property type="entry name" value="SULFOQUINOVOSYL TRANSFERASE SQD2"/>
    <property type="match status" value="1"/>
</dbReference>
<dbReference type="GO" id="GO:0016757">
    <property type="term" value="F:glycosyltransferase activity"/>
    <property type="evidence" value="ECO:0007669"/>
    <property type="project" value="UniProtKB-KW"/>
</dbReference>
<proteinExistence type="predicted"/>
<gene>
    <name evidence="3" type="ORF">J2S14_003303</name>
</gene>
<sequence>MDVPKRVLHVVSSMDRGGAETLIMNVYRHLDRQKVQFDFITHSDKTDDFDQEIIELGGNVYKIPSLGTSGPIRYLRDLIKVMSLNKYVAVHAHTDFQSGFPALAAKICKINHRICHSHSNNWMKKGFKGYVILKALQLLIKISATKLCSCSEEAATFLFGKHFNKVEILKNGVNINEFLQAETDSRERVLEELSIPSSSKIIGHIGRFSESKNHLFLLKVLKKMIKRDPNFIVLLVGEGPLRHTIELEAERLNLQKHVKFLGVRSDIPKLMKTFDIFLFPSKFEGFGIVLLEAQCAGTPCLVANNVPKATDMGLGLVTYLPIEDSEDKWCDSLLHSLSIKKPNRNIIFKNVSNLGFDIKDNVNEWIKLYGLGST</sequence>
<organism evidence="3 4">
    <name type="scientific">Lederbergia wuyishanensis</name>
    <dbReference type="NCBI Taxonomy" id="1347903"/>
    <lineage>
        <taxon>Bacteria</taxon>
        <taxon>Bacillati</taxon>
        <taxon>Bacillota</taxon>
        <taxon>Bacilli</taxon>
        <taxon>Bacillales</taxon>
        <taxon>Bacillaceae</taxon>
        <taxon>Lederbergia</taxon>
    </lineage>
</organism>
<feature type="domain" description="Glycosyltransferase subfamily 4-like N-terminal" evidence="2">
    <location>
        <begin position="17"/>
        <end position="176"/>
    </location>
</feature>
<dbReference type="SUPFAM" id="SSF53756">
    <property type="entry name" value="UDP-Glycosyltransferase/glycogen phosphorylase"/>
    <property type="match status" value="1"/>
</dbReference>
<dbReference type="RefSeq" id="WP_244682718.1">
    <property type="nucleotide sequence ID" value="NZ_JALIRM010000012.1"/>
</dbReference>
<evidence type="ECO:0000313" key="4">
    <source>
        <dbReference type="Proteomes" id="UP001232343"/>
    </source>
</evidence>
<dbReference type="PANTHER" id="PTHR45947:SF3">
    <property type="entry name" value="SULFOQUINOVOSYL TRANSFERASE SQD2"/>
    <property type="match status" value="1"/>
</dbReference>
<dbReference type="InterPro" id="IPR050194">
    <property type="entry name" value="Glycosyltransferase_grp1"/>
</dbReference>
<keyword evidence="3" id="KW-0328">Glycosyltransferase</keyword>
<dbReference type="Pfam" id="PF00534">
    <property type="entry name" value="Glycos_transf_1"/>
    <property type="match status" value="1"/>
</dbReference>
<evidence type="ECO:0000313" key="3">
    <source>
        <dbReference type="EMBL" id="MDQ0344460.1"/>
    </source>
</evidence>
<keyword evidence="4" id="KW-1185">Reference proteome</keyword>
<reference evidence="3 4" key="1">
    <citation type="submission" date="2023-07" db="EMBL/GenBank/DDBJ databases">
        <title>Genomic Encyclopedia of Type Strains, Phase IV (KMG-IV): sequencing the most valuable type-strain genomes for metagenomic binning, comparative biology and taxonomic classification.</title>
        <authorList>
            <person name="Goeker M."/>
        </authorList>
    </citation>
    <scope>NUCLEOTIDE SEQUENCE [LARGE SCALE GENOMIC DNA]</scope>
    <source>
        <strain evidence="3 4">DSM 27848</strain>
    </source>
</reference>
<dbReference type="CDD" id="cd03812">
    <property type="entry name" value="GT4_CapH-like"/>
    <property type="match status" value="1"/>
</dbReference>
<dbReference type="InterPro" id="IPR028098">
    <property type="entry name" value="Glyco_trans_4-like_N"/>
</dbReference>
<keyword evidence="3" id="KW-0808">Transferase</keyword>
<dbReference type="Pfam" id="PF13439">
    <property type="entry name" value="Glyco_transf_4"/>
    <property type="match status" value="1"/>
</dbReference>
<evidence type="ECO:0000259" key="1">
    <source>
        <dbReference type="Pfam" id="PF00534"/>
    </source>
</evidence>
<dbReference type="EC" id="2.4.-.-" evidence="3"/>
<comment type="caution">
    <text evidence="3">The sequence shown here is derived from an EMBL/GenBank/DDBJ whole genome shotgun (WGS) entry which is preliminary data.</text>
</comment>
<dbReference type="EMBL" id="JAUSUO010000009">
    <property type="protein sequence ID" value="MDQ0344460.1"/>
    <property type="molecule type" value="Genomic_DNA"/>
</dbReference>
<feature type="domain" description="Glycosyl transferase family 1" evidence="1">
    <location>
        <begin position="187"/>
        <end position="307"/>
    </location>
</feature>
<name>A0ABU0D7W5_9BACI</name>
<dbReference type="Gene3D" id="3.40.50.2000">
    <property type="entry name" value="Glycogen Phosphorylase B"/>
    <property type="match status" value="2"/>
</dbReference>
<accession>A0ABU0D7W5</accession>
<dbReference type="Proteomes" id="UP001232343">
    <property type="component" value="Unassembled WGS sequence"/>
</dbReference>
<evidence type="ECO:0000259" key="2">
    <source>
        <dbReference type="Pfam" id="PF13439"/>
    </source>
</evidence>